<dbReference type="RefSeq" id="WP_191841475.1">
    <property type="nucleotide sequence ID" value="NZ_BAAALB010000019.1"/>
</dbReference>
<evidence type="ECO:0000259" key="1">
    <source>
        <dbReference type="Pfam" id="PF01636"/>
    </source>
</evidence>
<dbReference type="Gene3D" id="3.90.1200.10">
    <property type="match status" value="1"/>
</dbReference>
<organism evidence="2 3">
    <name type="scientific">Catellatospora chokoriensis</name>
    <dbReference type="NCBI Taxonomy" id="310353"/>
    <lineage>
        <taxon>Bacteria</taxon>
        <taxon>Bacillati</taxon>
        <taxon>Actinomycetota</taxon>
        <taxon>Actinomycetes</taxon>
        <taxon>Micromonosporales</taxon>
        <taxon>Micromonosporaceae</taxon>
        <taxon>Catellatospora</taxon>
    </lineage>
</organism>
<gene>
    <name evidence="2" type="ORF">Cch02nite_73550</name>
</gene>
<keyword evidence="3" id="KW-1185">Reference proteome</keyword>
<dbReference type="AlphaFoldDB" id="A0A8J3NVH3"/>
<accession>A0A8J3NVH3</accession>
<dbReference type="Pfam" id="PF01636">
    <property type="entry name" value="APH"/>
    <property type="match status" value="1"/>
</dbReference>
<feature type="domain" description="Aminoglycoside phosphotransferase" evidence="1">
    <location>
        <begin position="53"/>
        <end position="261"/>
    </location>
</feature>
<dbReference type="Proteomes" id="UP000619293">
    <property type="component" value="Unassembled WGS sequence"/>
</dbReference>
<evidence type="ECO:0000313" key="2">
    <source>
        <dbReference type="EMBL" id="GIF93911.1"/>
    </source>
</evidence>
<evidence type="ECO:0000313" key="3">
    <source>
        <dbReference type="Proteomes" id="UP000619293"/>
    </source>
</evidence>
<proteinExistence type="predicted"/>
<comment type="caution">
    <text evidence="2">The sequence shown here is derived from an EMBL/GenBank/DDBJ whole genome shotgun (WGS) entry which is preliminary data.</text>
</comment>
<dbReference type="EMBL" id="BONG01000075">
    <property type="protein sequence ID" value="GIF93911.1"/>
    <property type="molecule type" value="Genomic_DNA"/>
</dbReference>
<dbReference type="InterPro" id="IPR002575">
    <property type="entry name" value="Aminoglycoside_PTrfase"/>
</dbReference>
<dbReference type="SUPFAM" id="SSF56112">
    <property type="entry name" value="Protein kinase-like (PK-like)"/>
    <property type="match status" value="1"/>
</dbReference>
<name>A0A8J3NVH3_9ACTN</name>
<sequence>MGNGNSLLDYERTAQRPGWEHLPEQLRAAITDRLGSPVTSAVSRTSGFSAGFASVLTTADRGSYFIKATSATSSAAQLYRAEARFAAALPVAVPAPKFLWSAELAGHVVLCFVAVVGHTPKLPWSADELRAALRAQTAVAASLADPPARLADLATTSFSETARDRYANWAAIAAGRVSMPDIPSWASEQLGLLVGLEGLLPGLTDNATSLIHYDMRADNLLVLNRYHWTLVTDWAWVMRGPSWVDTVALLIGASDRADVDQLLAEHPTAVGIPVQGVEAMLAAYAGYLLVHGSAEPDPTSPYLAQHRRQSGLAALGWLHRRLEH</sequence>
<reference evidence="2 3" key="1">
    <citation type="submission" date="2021-01" db="EMBL/GenBank/DDBJ databases">
        <title>Whole genome shotgun sequence of Catellatospora chokoriensis NBRC 107358.</title>
        <authorList>
            <person name="Komaki H."/>
            <person name="Tamura T."/>
        </authorList>
    </citation>
    <scope>NUCLEOTIDE SEQUENCE [LARGE SCALE GENOMIC DNA]</scope>
    <source>
        <strain evidence="2 3">NBRC 107358</strain>
    </source>
</reference>
<dbReference type="InterPro" id="IPR011009">
    <property type="entry name" value="Kinase-like_dom_sf"/>
</dbReference>
<protein>
    <recommendedName>
        <fullName evidence="1">Aminoglycoside phosphotransferase domain-containing protein</fullName>
    </recommendedName>
</protein>